<organism evidence="1 2">
    <name type="scientific">Lottiidibacillus patelloidae</name>
    <dbReference type="NCBI Taxonomy" id="2670334"/>
    <lineage>
        <taxon>Bacteria</taxon>
        <taxon>Bacillati</taxon>
        <taxon>Bacillota</taxon>
        <taxon>Bacilli</taxon>
        <taxon>Bacillales</taxon>
        <taxon>Bacillaceae</taxon>
        <taxon>Lottiidibacillus</taxon>
    </lineage>
</organism>
<reference evidence="1 2" key="2">
    <citation type="submission" date="2017-09" db="EMBL/GenBank/DDBJ databases">
        <title>Bacillus patelloidae sp. nov., isolated from the intestinal tract of a marine limpet.</title>
        <authorList>
            <person name="Liu R."/>
            <person name="Dong C."/>
            <person name="Shao Z."/>
        </authorList>
    </citation>
    <scope>NUCLEOTIDE SEQUENCE [LARGE SCALE GENOMIC DNA]</scope>
    <source>
        <strain evidence="1 2">SA5d-4</strain>
    </source>
</reference>
<reference evidence="2" key="1">
    <citation type="submission" date="2017-08" db="EMBL/GenBank/DDBJ databases">
        <authorList>
            <person name="Huang Z."/>
        </authorList>
    </citation>
    <scope>NUCLEOTIDE SEQUENCE [LARGE SCALE GENOMIC DNA]</scope>
    <source>
        <strain evidence="2">SA5d-4</strain>
    </source>
</reference>
<dbReference type="EMBL" id="NPIA01000008">
    <property type="protein sequence ID" value="OZM56137.1"/>
    <property type="molecule type" value="Genomic_DNA"/>
</dbReference>
<gene>
    <name evidence="1" type="ORF">CIB95_13595</name>
</gene>
<keyword evidence="2" id="KW-1185">Reference proteome</keyword>
<dbReference type="RefSeq" id="WP_094926049.1">
    <property type="nucleotide sequence ID" value="NZ_NPIA01000008.1"/>
</dbReference>
<protein>
    <recommendedName>
        <fullName evidence="3">Methyltransferase</fullName>
    </recommendedName>
</protein>
<sequence>MKEDGLFYLGTYGGFDSEGIWENDSYNPKRFFAFYKESELKEIISEVFTIESFRTLPIDGEGPDYYGMILRKK</sequence>
<proteinExistence type="predicted"/>
<comment type="caution">
    <text evidence="1">The sequence shown here is derived from an EMBL/GenBank/DDBJ whole genome shotgun (WGS) entry which is preliminary data.</text>
</comment>
<evidence type="ECO:0008006" key="3">
    <source>
        <dbReference type="Google" id="ProtNLM"/>
    </source>
</evidence>
<dbReference type="AlphaFoldDB" id="A0A263BRZ1"/>
<dbReference type="Proteomes" id="UP000217083">
    <property type="component" value="Unassembled WGS sequence"/>
</dbReference>
<accession>A0A263BRZ1</accession>
<evidence type="ECO:0000313" key="1">
    <source>
        <dbReference type="EMBL" id="OZM56137.1"/>
    </source>
</evidence>
<evidence type="ECO:0000313" key="2">
    <source>
        <dbReference type="Proteomes" id="UP000217083"/>
    </source>
</evidence>
<name>A0A263BRZ1_9BACI</name>